<keyword evidence="2" id="KW-1185">Reference proteome</keyword>
<evidence type="ECO:0000313" key="1">
    <source>
        <dbReference type="EMBL" id="MDV6261914.1"/>
    </source>
</evidence>
<gene>
    <name evidence="1" type="ORF">R3P96_11215</name>
</gene>
<proteinExistence type="predicted"/>
<accession>A0ABU4BCI6</accession>
<dbReference type="Pfam" id="PF11288">
    <property type="entry name" value="DUF3089"/>
    <property type="match status" value="1"/>
</dbReference>
<sequence>MKRHDIRGQTVVITDSTEGLGTAPATALLAKGARLVPLDLIPTLATASLIARPPGKNSSCRYSAAHRGAPARRIAGSAAVARRVTALVVGMVVMAGGLVGTGTATAQPAQATTWLCNPDMTNDPCDLPGDTTDLGSGMVTPGPAAIPESDKPVDCFYLYPTVANDVALNAPGYATPEVESIASYQAARFNTECRVFAPVYRQTPAVVLPAALIGAARASIDLAYSDVRAAWDNYMATENNGRGVILIGHSQGTFMLRKLMRETFDQDPALRQQLVGAFLMGGNVVTARGSTTGGDFANIPLCTEQGRFGCVVAYSTNTLLPPISTFGNAELDPWSLQWGLPSGPAYQVACTDPARLSGDDRPVGITIPSAPFAFGLTSILLQYTSAPESVPTSDSMWTTSRGRVVGSCIDAGGYNQYHLQFVDPQPLNEVPLFDAHLVDMNVGLDRLVSIAGQQISAWQSTH</sequence>
<dbReference type="SUPFAM" id="SSF53474">
    <property type="entry name" value="alpha/beta-Hydrolases"/>
    <property type="match status" value="1"/>
</dbReference>
<organism evidence="1 2">
    <name type="scientific">Rhodococcoides yunnanense</name>
    <dbReference type="NCBI Taxonomy" id="278209"/>
    <lineage>
        <taxon>Bacteria</taxon>
        <taxon>Bacillati</taxon>
        <taxon>Actinomycetota</taxon>
        <taxon>Actinomycetes</taxon>
        <taxon>Mycobacteriales</taxon>
        <taxon>Nocardiaceae</taxon>
        <taxon>Rhodococcoides</taxon>
    </lineage>
</organism>
<comment type="caution">
    <text evidence="1">The sequence shown here is derived from an EMBL/GenBank/DDBJ whole genome shotgun (WGS) entry which is preliminary data.</text>
</comment>
<dbReference type="Proteomes" id="UP001185755">
    <property type="component" value="Unassembled WGS sequence"/>
</dbReference>
<name>A0ABU4BCI6_9NOCA</name>
<reference evidence="1 2" key="1">
    <citation type="submission" date="2023-10" db="EMBL/GenBank/DDBJ databases">
        <title>Development of a sustainable strategy for remediation of hydrocarbon-contaminated territories based on the waste exchange concept.</title>
        <authorList>
            <person name="Krivoruchko A."/>
        </authorList>
    </citation>
    <scope>NUCLEOTIDE SEQUENCE [LARGE SCALE GENOMIC DNA]</scope>
    <source>
        <strain evidence="1 2">IEGM 1323</strain>
    </source>
</reference>
<dbReference type="EMBL" id="JAWLJX010000003">
    <property type="protein sequence ID" value="MDV6261914.1"/>
    <property type="molecule type" value="Genomic_DNA"/>
</dbReference>
<dbReference type="RefSeq" id="WP_317564425.1">
    <property type="nucleotide sequence ID" value="NZ_JAWLJX010000003.1"/>
</dbReference>
<dbReference type="InterPro" id="IPR021440">
    <property type="entry name" value="DUF3089"/>
</dbReference>
<protein>
    <submittedName>
        <fullName evidence="1">DUF3089 domain-containing protein</fullName>
    </submittedName>
</protein>
<dbReference type="InterPro" id="IPR029058">
    <property type="entry name" value="AB_hydrolase_fold"/>
</dbReference>
<evidence type="ECO:0000313" key="2">
    <source>
        <dbReference type="Proteomes" id="UP001185755"/>
    </source>
</evidence>